<gene>
    <name evidence="2" type="ORF">FIBSPDRAFT_889782</name>
</gene>
<evidence type="ECO:0000313" key="3">
    <source>
        <dbReference type="Proteomes" id="UP000076532"/>
    </source>
</evidence>
<accession>A0A166LMY6</accession>
<reference evidence="2 3" key="1">
    <citation type="journal article" date="2016" name="Mol. Biol. Evol.">
        <title>Comparative Genomics of Early-Diverging Mushroom-Forming Fungi Provides Insights into the Origins of Lignocellulose Decay Capabilities.</title>
        <authorList>
            <person name="Nagy L.G."/>
            <person name="Riley R."/>
            <person name="Tritt A."/>
            <person name="Adam C."/>
            <person name="Daum C."/>
            <person name="Floudas D."/>
            <person name="Sun H."/>
            <person name="Yadav J.S."/>
            <person name="Pangilinan J."/>
            <person name="Larsson K.H."/>
            <person name="Matsuura K."/>
            <person name="Barry K."/>
            <person name="Labutti K."/>
            <person name="Kuo R."/>
            <person name="Ohm R.A."/>
            <person name="Bhattacharya S.S."/>
            <person name="Shirouzu T."/>
            <person name="Yoshinaga Y."/>
            <person name="Martin F.M."/>
            <person name="Grigoriev I.V."/>
            <person name="Hibbett D.S."/>
        </authorList>
    </citation>
    <scope>NUCLEOTIDE SEQUENCE [LARGE SCALE GENOMIC DNA]</scope>
    <source>
        <strain evidence="2 3">CBS 109695</strain>
    </source>
</reference>
<protein>
    <submittedName>
        <fullName evidence="2">Uncharacterized protein</fullName>
    </submittedName>
</protein>
<keyword evidence="1" id="KW-0732">Signal</keyword>
<keyword evidence="3" id="KW-1185">Reference proteome</keyword>
<evidence type="ECO:0000256" key="1">
    <source>
        <dbReference type="SAM" id="SignalP"/>
    </source>
</evidence>
<proteinExistence type="predicted"/>
<dbReference type="EMBL" id="KV417534">
    <property type="protein sequence ID" value="KZP23133.1"/>
    <property type="molecule type" value="Genomic_DNA"/>
</dbReference>
<dbReference type="AlphaFoldDB" id="A0A166LMY6"/>
<name>A0A166LMY6_9AGAM</name>
<feature type="chain" id="PRO_5007876914" evidence="1">
    <location>
        <begin position="20"/>
        <end position="240"/>
    </location>
</feature>
<feature type="signal peptide" evidence="1">
    <location>
        <begin position="1"/>
        <end position="19"/>
    </location>
</feature>
<evidence type="ECO:0000313" key="2">
    <source>
        <dbReference type="EMBL" id="KZP23133.1"/>
    </source>
</evidence>
<sequence length="240" mass="26711">MVLCLFVLVGQGSLGAVWAAWVDVHKCKLKHWYKVGSMEIGIKTRDWLQTERLVQSWQCGHAQVQNKRLVANGEIGTKLAVWMCTSAEQEDLDVWTSGPGPVDQDLWTSGPGPGPVDLDLWTCGPEVDLDLDLWTWTSGPGPGPVDLALWTCGPMDLKLTRTCGPVDLWTRTCGPVDLWTRTRTCGPVDLKLTRTGGPVDLDLWTWTWTCGPEVDQDQWTCGPVDLKSSQHTQIVNFYAY</sequence>
<dbReference type="Proteomes" id="UP000076532">
    <property type="component" value="Unassembled WGS sequence"/>
</dbReference>
<organism evidence="2 3">
    <name type="scientific">Athelia psychrophila</name>
    <dbReference type="NCBI Taxonomy" id="1759441"/>
    <lineage>
        <taxon>Eukaryota</taxon>
        <taxon>Fungi</taxon>
        <taxon>Dikarya</taxon>
        <taxon>Basidiomycota</taxon>
        <taxon>Agaricomycotina</taxon>
        <taxon>Agaricomycetes</taxon>
        <taxon>Agaricomycetidae</taxon>
        <taxon>Atheliales</taxon>
        <taxon>Atheliaceae</taxon>
        <taxon>Athelia</taxon>
    </lineage>
</organism>